<dbReference type="NCBIfam" id="TIGR01979">
    <property type="entry name" value="sufS"/>
    <property type="match status" value="1"/>
</dbReference>
<evidence type="ECO:0000256" key="2">
    <source>
        <dbReference type="ARBA" id="ARBA00010447"/>
    </source>
</evidence>
<evidence type="ECO:0000256" key="8">
    <source>
        <dbReference type="RuleBase" id="RU004506"/>
    </source>
</evidence>
<dbReference type="GO" id="GO:0006534">
    <property type="term" value="P:cysteine metabolic process"/>
    <property type="evidence" value="ECO:0007669"/>
    <property type="project" value="UniProtKB-UniRule"/>
</dbReference>
<organism evidence="10">
    <name type="scientific">uncultured Alphaproteobacteria bacterium</name>
    <dbReference type="NCBI Taxonomy" id="91750"/>
    <lineage>
        <taxon>Bacteria</taxon>
        <taxon>Pseudomonadati</taxon>
        <taxon>Pseudomonadota</taxon>
        <taxon>Alphaproteobacteria</taxon>
        <taxon>environmental samples</taxon>
    </lineage>
</organism>
<dbReference type="InterPro" id="IPR000192">
    <property type="entry name" value="Aminotrans_V_dom"/>
</dbReference>
<evidence type="ECO:0000313" key="10">
    <source>
        <dbReference type="EMBL" id="QIM10541.1"/>
    </source>
</evidence>
<dbReference type="CDD" id="cd06453">
    <property type="entry name" value="SufS_like"/>
    <property type="match status" value="1"/>
</dbReference>
<dbReference type="PROSITE" id="PS00595">
    <property type="entry name" value="AA_TRANSFER_CLASS_5"/>
    <property type="match status" value="1"/>
</dbReference>
<comment type="function">
    <text evidence="8">Catalyzes the removal of elemental sulfur and selenium atoms from L-cysteine, L-cystine, L-selenocysteine, and L-selenocystine to produce L-alanine.</text>
</comment>
<dbReference type="Gene3D" id="3.40.640.10">
    <property type="entry name" value="Type I PLP-dependent aspartate aminotransferase-like (Major domain)"/>
    <property type="match status" value="1"/>
</dbReference>
<dbReference type="InterPro" id="IPR020578">
    <property type="entry name" value="Aminotrans_V_PyrdxlP_BS"/>
</dbReference>
<dbReference type="PANTHER" id="PTHR43586:SF8">
    <property type="entry name" value="CYSTEINE DESULFURASE 1, CHLOROPLASTIC"/>
    <property type="match status" value="1"/>
</dbReference>
<comment type="cofactor">
    <cofactor evidence="1 7">
        <name>pyridoxal 5'-phosphate</name>
        <dbReference type="ChEBI" id="CHEBI:597326"/>
    </cofactor>
</comment>
<dbReference type="AlphaFoldDB" id="A0A6G8F393"/>
<proteinExistence type="inferred from homology"/>
<dbReference type="GO" id="GO:0031071">
    <property type="term" value="F:cysteine desulfurase activity"/>
    <property type="evidence" value="ECO:0007669"/>
    <property type="project" value="UniProtKB-UniRule"/>
</dbReference>
<dbReference type="SUPFAM" id="SSF53383">
    <property type="entry name" value="PLP-dependent transferases"/>
    <property type="match status" value="1"/>
</dbReference>
<protein>
    <recommendedName>
        <fullName evidence="3 8">Cysteine desulfurase</fullName>
        <ecNumber evidence="3 8">2.8.1.7</ecNumber>
    </recommendedName>
</protein>
<evidence type="ECO:0000256" key="3">
    <source>
        <dbReference type="ARBA" id="ARBA00012239"/>
    </source>
</evidence>
<dbReference type="InterPro" id="IPR015422">
    <property type="entry name" value="PyrdxlP-dep_Trfase_small"/>
</dbReference>
<dbReference type="InterPro" id="IPR010970">
    <property type="entry name" value="Cys_dSase_SufS"/>
</dbReference>
<keyword evidence="4 8" id="KW-0808">Transferase</keyword>
<sequence>MYDVEKIRLDFPNLSLEVNGHPNTFLDTAASAQKPQEVIDKIVRTYIYDYANVHRGSYHFSEQATAEYEKARGIVRQFINAKSENEIVFIRSATEGINLVAASWGMNNLHAGDEILLSEAEHHANLVPWQNVRDKTGCTLKYFKINDDGSFNEDSFYQMLNPKVKLVAVTAMSNVLGTVFPVKEIANAAHLAGALCLVDACQSAVHAKTDVQDIDCDFLAFSGHKLYGPTGIGCLYAKYGLLASMQPYQFGGDMIEDVSYEKTTFTVPPARFEAGTPAIVQAIGLGAALNYMQKLGMENIEAHERSLVRYAEERLSDIKDLKIIGTAPNKGGVFSFALGNIHPQDVAFILDKEGVAIRTGHHCAQPLVNRMGYSSLARASFGLYTNRADIDRFAAALEKTKTFF</sequence>
<dbReference type="EC" id="2.8.1.7" evidence="3 8"/>
<evidence type="ECO:0000256" key="4">
    <source>
        <dbReference type="ARBA" id="ARBA00022679"/>
    </source>
</evidence>
<gene>
    <name evidence="10" type="primary">csd</name>
    <name evidence="10" type="ORF">PlAlph_4330</name>
</gene>
<dbReference type="Pfam" id="PF00266">
    <property type="entry name" value="Aminotran_5"/>
    <property type="match status" value="1"/>
</dbReference>
<accession>A0A6G8F393</accession>
<dbReference type="Gene3D" id="3.90.1150.10">
    <property type="entry name" value="Aspartate Aminotransferase, domain 1"/>
    <property type="match status" value="1"/>
</dbReference>
<evidence type="ECO:0000256" key="1">
    <source>
        <dbReference type="ARBA" id="ARBA00001933"/>
    </source>
</evidence>
<evidence type="ECO:0000259" key="9">
    <source>
        <dbReference type="Pfam" id="PF00266"/>
    </source>
</evidence>
<comment type="similarity">
    <text evidence="2 8">Belongs to the class-V pyridoxal-phosphate-dependent aminotransferase family. Csd subfamily.</text>
</comment>
<keyword evidence="5 8" id="KW-0663">Pyridoxal phosphate</keyword>
<evidence type="ECO:0000256" key="5">
    <source>
        <dbReference type="ARBA" id="ARBA00022898"/>
    </source>
</evidence>
<feature type="domain" description="Aminotransferase class V" evidence="9">
    <location>
        <begin position="25"/>
        <end position="393"/>
    </location>
</feature>
<dbReference type="InterPro" id="IPR015424">
    <property type="entry name" value="PyrdxlP-dep_Trfase"/>
</dbReference>
<name>A0A6G8F393_9PROT</name>
<dbReference type="GO" id="GO:0030170">
    <property type="term" value="F:pyridoxal phosphate binding"/>
    <property type="evidence" value="ECO:0007669"/>
    <property type="project" value="UniProtKB-UniRule"/>
</dbReference>
<dbReference type="InterPro" id="IPR015421">
    <property type="entry name" value="PyrdxlP-dep_Trfase_major"/>
</dbReference>
<dbReference type="EMBL" id="MN990731">
    <property type="protein sequence ID" value="QIM10541.1"/>
    <property type="molecule type" value="Genomic_DNA"/>
</dbReference>
<evidence type="ECO:0000256" key="6">
    <source>
        <dbReference type="ARBA" id="ARBA00050776"/>
    </source>
</evidence>
<comment type="catalytic activity">
    <reaction evidence="6 8">
        <text>(sulfur carrier)-H + L-cysteine = (sulfur carrier)-SH + L-alanine</text>
        <dbReference type="Rhea" id="RHEA:43892"/>
        <dbReference type="Rhea" id="RHEA-COMP:14737"/>
        <dbReference type="Rhea" id="RHEA-COMP:14739"/>
        <dbReference type="ChEBI" id="CHEBI:29917"/>
        <dbReference type="ChEBI" id="CHEBI:35235"/>
        <dbReference type="ChEBI" id="CHEBI:57972"/>
        <dbReference type="ChEBI" id="CHEBI:64428"/>
        <dbReference type="EC" id="2.8.1.7"/>
    </reaction>
</comment>
<evidence type="ECO:0000256" key="7">
    <source>
        <dbReference type="RuleBase" id="RU004504"/>
    </source>
</evidence>
<reference evidence="10" key="1">
    <citation type="journal article" date="2020" name="J. ISSAAS">
        <title>Lactobacilli and other gastrointestinal microbiota of Peromyscus leucopus, reservoir host for agents of Lyme disease and other zoonoses in North America.</title>
        <authorList>
            <person name="Milovic A."/>
            <person name="Bassam K."/>
            <person name="Shao H."/>
            <person name="Chatzistamou I."/>
            <person name="Tufts D.M."/>
            <person name="Diuk-Wasser M."/>
            <person name="Barbour A.G."/>
        </authorList>
    </citation>
    <scope>NUCLEOTIDE SEQUENCE</scope>
    <source>
        <strain evidence="10">LL90</strain>
    </source>
</reference>
<dbReference type="PANTHER" id="PTHR43586">
    <property type="entry name" value="CYSTEINE DESULFURASE"/>
    <property type="match status" value="1"/>
</dbReference>